<dbReference type="GO" id="GO:0005829">
    <property type="term" value="C:cytosol"/>
    <property type="evidence" value="ECO:0007669"/>
    <property type="project" value="TreeGrafter"/>
</dbReference>
<dbReference type="Proteomes" id="UP000799438">
    <property type="component" value="Unassembled WGS sequence"/>
</dbReference>
<dbReference type="InterPro" id="IPR006179">
    <property type="entry name" value="5_nucleotidase/apyrase"/>
</dbReference>
<evidence type="ECO:0000259" key="3">
    <source>
        <dbReference type="Pfam" id="PF21953"/>
    </source>
</evidence>
<dbReference type="GO" id="GO:0016787">
    <property type="term" value="F:hydrolase activity"/>
    <property type="evidence" value="ECO:0007669"/>
    <property type="project" value="InterPro"/>
</dbReference>
<dbReference type="SUPFAM" id="SSF55816">
    <property type="entry name" value="5'-nucleotidase (syn. UDP-sugar hydrolase), C-terminal domain"/>
    <property type="match status" value="1"/>
</dbReference>
<dbReference type="PANTHER" id="PTHR11575:SF43">
    <property type="entry name" value="SER_THR PROTEIN PHOSPHATASE FAMILY (AFU_ORTHOLOGUE AFUA_3G04160)"/>
    <property type="match status" value="1"/>
</dbReference>
<dbReference type="InterPro" id="IPR036907">
    <property type="entry name" value="5'-Nucleotdase_C_sf"/>
</dbReference>
<proteinExistence type="predicted"/>
<feature type="chain" id="PRO_5025523637" evidence="1">
    <location>
        <begin position="18"/>
        <end position="610"/>
    </location>
</feature>
<dbReference type="Gene3D" id="3.60.21.10">
    <property type="match status" value="1"/>
</dbReference>
<evidence type="ECO:0000256" key="1">
    <source>
        <dbReference type="SAM" id="SignalP"/>
    </source>
</evidence>
<dbReference type="AlphaFoldDB" id="A0A6A6B623"/>
<keyword evidence="1" id="KW-0732">Signal</keyword>
<dbReference type="Gene3D" id="3.90.780.10">
    <property type="entry name" value="5'-Nucleotidase, C-terminal domain"/>
    <property type="match status" value="2"/>
</dbReference>
<evidence type="ECO:0000259" key="2">
    <source>
        <dbReference type="Pfam" id="PF00149"/>
    </source>
</evidence>
<dbReference type="SUPFAM" id="SSF56300">
    <property type="entry name" value="Metallo-dependent phosphatases"/>
    <property type="match status" value="1"/>
</dbReference>
<feature type="domain" description="Calcineurin-like phosphoesterase" evidence="2">
    <location>
        <begin position="39"/>
        <end position="263"/>
    </location>
</feature>
<accession>A0A6A6B623</accession>
<dbReference type="OrthoDB" id="7722975at2759"/>
<feature type="signal peptide" evidence="1">
    <location>
        <begin position="1"/>
        <end position="17"/>
    </location>
</feature>
<dbReference type="Pfam" id="PF00149">
    <property type="entry name" value="Metallophos"/>
    <property type="match status" value="1"/>
</dbReference>
<dbReference type="InterPro" id="IPR004843">
    <property type="entry name" value="Calcineurin-like_PHP"/>
</dbReference>
<dbReference type="PIRSF" id="PIRSF017316">
    <property type="entry name" value="Pesterase_C1039"/>
    <property type="match status" value="1"/>
</dbReference>
<dbReference type="RefSeq" id="XP_033395029.1">
    <property type="nucleotide sequence ID" value="XM_033537262.1"/>
</dbReference>
<dbReference type="FunFam" id="3.60.21.10:FF:000043">
    <property type="entry name" value="Ser/Thr protein phosphatase family"/>
    <property type="match status" value="1"/>
</dbReference>
<dbReference type="InterPro" id="IPR029052">
    <property type="entry name" value="Metallo-depent_PP-like"/>
</dbReference>
<gene>
    <name evidence="4" type="ORF">K452DRAFT_232787</name>
</gene>
<name>A0A6A6B623_9PEZI</name>
<dbReference type="InterPro" id="IPR041823">
    <property type="entry name" value="YHR202W_N"/>
</dbReference>
<dbReference type="GO" id="GO:0005576">
    <property type="term" value="C:extracellular region"/>
    <property type="evidence" value="ECO:0007669"/>
    <property type="project" value="UniProtKB-ARBA"/>
</dbReference>
<dbReference type="InterPro" id="IPR053828">
    <property type="entry name" value="Nucleosidase_C"/>
</dbReference>
<dbReference type="PANTHER" id="PTHR11575">
    <property type="entry name" value="5'-NUCLEOTIDASE-RELATED"/>
    <property type="match status" value="1"/>
</dbReference>
<sequence length="610" mass="68604">MSLSVFLPLLLASSSFAAQPNAPLPKAAPLRELPWAQLNFLHTTDTHGWLGGHLQESSYSADWGDYVSFAKHMRDKADADGVDLLLIDTGDRVEGNGLYDGSEPKGRYLFDIFKQQEIDVVCSGNHELYKQNSSENEFHYTVPNFEGSYLASNLDIFNPDTGDLEALAPRFKKFTTKNQGIRILAFGFLFNFVGNANNTVVYPVEDTIKKKWFQEAIHDKDVDLILVTGHVPTRATEYDHIFKAIRSVNWDIPIQFFAGHAHVRDYKVFDSKAVAMASGRYMETIGFMSIKGLGNGKPKDDITHSGISFSRRYIDNNLFSYYHHSNKDGDTFPTPHGQNVSKMITAARDALQLDKRHGCAPQPLWVNRAPYPANDSIFSWLQEHVLPVQLKNSSRIMKEDKKALVIANTGAMRFDIFQGPFTKDSAFLVSPFTSGFRYLKDVPYSAAKHVLSLLNNEDRVLQTTSGETLDSAVLSPPEQWSGRIGDSLSGLNSHNRFQAPLNVYPHKSSDLIPGYTTIDDDGDDGDDTVHSQIQFFDVPNCIQTTLGFAPDDENVPEEVDLVYNEFVQPWLLVALRYLGQEYNTADTQAYMEGKSFTDMITDWISEHWDC</sequence>
<keyword evidence="5" id="KW-1185">Reference proteome</keyword>
<dbReference type="EMBL" id="ML995493">
    <property type="protein sequence ID" value="KAF2139316.1"/>
    <property type="molecule type" value="Genomic_DNA"/>
</dbReference>
<organism evidence="4 5">
    <name type="scientific">Aplosporella prunicola CBS 121167</name>
    <dbReference type="NCBI Taxonomy" id="1176127"/>
    <lineage>
        <taxon>Eukaryota</taxon>
        <taxon>Fungi</taxon>
        <taxon>Dikarya</taxon>
        <taxon>Ascomycota</taxon>
        <taxon>Pezizomycotina</taxon>
        <taxon>Dothideomycetes</taxon>
        <taxon>Dothideomycetes incertae sedis</taxon>
        <taxon>Botryosphaeriales</taxon>
        <taxon>Aplosporellaceae</taxon>
        <taxon>Aplosporella</taxon>
    </lineage>
</organism>
<dbReference type="FunFam" id="3.90.780.10:FF:000009">
    <property type="entry name" value="Ser/Thr protein phosphatase family"/>
    <property type="match status" value="1"/>
</dbReference>
<feature type="domain" description="Putative 5'-nucleotidase C-terminal" evidence="3">
    <location>
        <begin position="364"/>
        <end position="572"/>
    </location>
</feature>
<evidence type="ECO:0000313" key="5">
    <source>
        <dbReference type="Proteomes" id="UP000799438"/>
    </source>
</evidence>
<dbReference type="Pfam" id="PF21953">
    <property type="entry name" value="NadN_nucleosid_C"/>
    <property type="match status" value="1"/>
</dbReference>
<dbReference type="CDD" id="cd07407">
    <property type="entry name" value="MPP_YHR202W_N"/>
    <property type="match status" value="1"/>
</dbReference>
<dbReference type="InterPro" id="IPR014485">
    <property type="entry name" value="Pesterase_C1039"/>
</dbReference>
<reference evidence="4" key="1">
    <citation type="journal article" date="2020" name="Stud. Mycol.">
        <title>101 Dothideomycetes genomes: a test case for predicting lifestyles and emergence of pathogens.</title>
        <authorList>
            <person name="Haridas S."/>
            <person name="Albert R."/>
            <person name="Binder M."/>
            <person name="Bloem J."/>
            <person name="Labutti K."/>
            <person name="Salamov A."/>
            <person name="Andreopoulos B."/>
            <person name="Baker S."/>
            <person name="Barry K."/>
            <person name="Bills G."/>
            <person name="Bluhm B."/>
            <person name="Cannon C."/>
            <person name="Castanera R."/>
            <person name="Culley D."/>
            <person name="Daum C."/>
            <person name="Ezra D."/>
            <person name="Gonzalez J."/>
            <person name="Henrissat B."/>
            <person name="Kuo A."/>
            <person name="Liang C."/>
            <person name="Lipzen A."/>
            <person name="Lutzoni F."/>
            <person name="Magnuson J."/>
            <person name="Mondo S."/>
            <person name="Nolan M."/>
            <person name="Ohm R."/>
            <person name="Pangilinan J."/>
            <person name="Park H.-J."/>
            <person name="Ramirez L."/>
            <person name="Alfaro M."/>
            <person name="Sun H."/>
            <person name="Tritt A."/>
            <person name="Yoshinaga Y."/>
            <person name="Zwiers L.-H."/>
            <person name="Turgeon B."/>
            <person name="Goodwin S."/>
            <person name="Spatafora J."/>
            <person name="Crous P."/>
            <person name="Grigoriev I."/>
        </authorList>
    </citation>
    <scope>NUCLEOTIDE SEQUENCE</scope>
    <source>
        <strain evidence="4">CBS 121167</strain>
    </source>
</reference>
<protein>
    <submittedName>
        <fullName evidence="4">Uncharacterized protein</fullName>
    </submittedName>
</protein>
<evidence type="ECO:0000313" key="4">
    <source>
        <dbReference type="EMBL" id="KAF2139316.1"/>
    </source>
</evidence>
<dbReference type="GeneID" id="54294758"/>
<dbReference type="GO" id="GO:0009166">
    <property type="term" value="P:nucleotide catabolic process"/>
    <property type="evidence" value="ECO:0007669"/>
    <property type="project" value="InterPro"/>
</dbReference>